<reference evidence="3" key="1">
    <citation type="journal article" date="2020" name="New Phytol.">
        <title>Comparative genomics reveals dynamic genome evolution in host specialist ectomycorrhizal fungi.</title>
        <authorList>
            <person name="Lofgren L.A."/>
            <person name="Nguyen N.H."/>
            <person name="Vilgalys R."/>
            <person name="Ruytinx J."/>
            <person name="Liao H.L."/>
            <person name="Branco S."/>
            <person name="Kuo A."/>
            <person name="LaButti K."/>
            <person name="Lipzen A."/>
            <person name="Andreopoulos W."/>
            <person name="Pangilinan J."/>
            <person name="Riley R."/>
            <person name="Hundley H."/>
            <person name="Na H."/>
            <person name="Barry K."/>
            <person name="Grigoriev I.V."/>
            <person name="Stajich J.E."/>
            <person name="Kennedy P.G."/>
        </authorList>
    </citation>
    <scope>NUCLEOTIDE SEQUENCE</scope>
    <source>
        <strain evidence="3">DOB743</strain>
    </source>
</reference>
<name>A0A9P7D3N6_9AGAM</name>
<feature type="transmembrane region" description="Helical" evidence="1">
    <location>
        <begin position="142"/>
        <end position="164"/>
    </location>
</feature>
<sequence length="314" mass="34863">MDSHYDPSAAVQMALLPPRGVNVNAIRGLSVFLVVPQLTALNVSDRMFLVYDFVTNLGDELDYLLSSRMTLAKGLFLGCRYIPFVICAMHVRIALPLSVEACPGLVESNILFLGILLLCAECIFVLRTYALWNCDRRVRIALLVLYLALLCGVIVLVLACGLRANTTNFTPGCYSHSSLPIDFFLVPYILLLLLEIEIVGLTFYRMIKYYRATRCRLLTLMAQYNVGYILAGLLFTVVNIAAICFVPGDYAPVLEASQIIAQGLLATRMQLDLWKLNRLAVAPTLDSTEYDQTDLDFELSQRASFVPSGTVPVV</sequence>
<dbReference type="Proteomes" id="UP000714275">
    <property type="component" value="Unassembled WGS sequence"/>
</dbReference>
<evidence type="ECO:0000313" key="4">
    <source>
        <dbReference type="Proteomes" id="UP000714275"/>
    </source>
</evidence>
<feature type="domain" description="DUF6533" evidence="2">
    <location>
        <begin position="48"/>
        <end position="85"/>
    </location>
</feature>
<feature type="transmembrane region" description="Helical" evidence="1">
    <location>
        <begin position="75"/>
        <end position="95"/>
    </location>
</feature>
<feature type="transmembrane region" description="Helical" evidence="1">
    <location>
        <begin position="184"/>
        <end position="204"/>
    </location>
</feature>
<keyword evidence="1" id="KW-0812">Transmembrane</keyword>
<evidence type="ECO:0000259" key="2">
    <source>
        <dbReference type="Pfam" id="PF20151"/>
    </source>
</evidence>
<dbReference type="Pfam" id="PF20151">
    <property type="entry name" value="DUF6533"/>
    <property type="match status" value="1"/>
</dbReference>
<evidence type="ECO:0000313" key="3">
    <source>
        <dbReference type="EMBL" id="KAG1777918.1"/>
    </source>
</evidence>
<dbReference type="EMBL" id="JABBWD010000018">
    <property type="protein sequence ID" value="KAG1777918.1"/>
    <property type="molecule type" value="Genomic_DNA"/>
</dbReference>
<keyword evidence="1" id="KW-0472">Membrane</keyword>
<organism evidence="3 4">
    <name type="scientific">Suillus placidus</name>
    <dbReference type="NCBI Taxonomy" id="48579"/>
    <lineage>
        <taxon>Eukaryota</taxon>
        <taxon>Fungi</taxon>
        <taxon>Dikarya</taxon>
        <taxon>Basidiomycota</taxon>
        <taxon>Agaricomycotina</taxon>
        <taxon>Agaricomycetes</taxon>
        <taxon>Agaricomycetidae</taxon>
        <taxon>Boletales</taxon>
        <taxon>Suillineae</taxon>
        <taxon>Suillaceae</taxon>
        <taxon>Suillus</taxon>
    </lineage>
</organism>
<protein>
    <recommendedName>
        <fullName evidence="2">DUF6533 domain-containing protein</fullName>
    </recommendedName>
</protein>
<comment type="caution">
    <text evidence="3">The sequence shown here is derived from an EMBL/GenBank/DDBJ whole genome shotgun (WGS) entry which is preliminary data.</text>
</comment>
<proteinExistence type="predicted"/>
<dbReference type="InterPro" id="IPR045340">
    <property type="entry name" value="DUF6533"/>
</dbReference>
<feature type="transmembrane region" description="Helical" evidence="1">
    <location>
        <begin position="110"/>
        <end position="130"/>
    </location>
</feature>
<keyword evidence="1" id="KW-1133">Transmembrane helix</keyword>
<accession>A0A9P7D3N6</accession>
<dbReference type="AlphaFoldDB" id="A0A9P7D3N6"/>
<evidence type="ECO:0000256" key="1">
    <source>
        <dbReference type="SAM" id="Phobius"/>
    </source>
</evidence>
<feature type="transmembrane region" description="Helical" evidence="1">
    <location>
        <begin position="225"/>
        <end position="248"/>
    </location>
</feature>
<keyword evidence="4" id="KW-1185">Reference proteome</keyword>
<dbReference type="OrthoDB" id="2646893at2759"/>
<gene>
    <name evidence="3" type="ORF">EV702DRAFT_1268047</name>
</gene>